<comment type="caution">
    <text evidence="11">The sequence shown here is derived from an EMBL/GenBank/DDBJ whole genome shotgun (WGS) entry which is preliminary data.</text>
</comment>
<dbReference type="InterPro" id="IPR013792">
    <property type="entry name" value="RNA3'P_cycl/enolpyr_Trfase_a/b"/>
</dbReference>
<dbReference type="NCBIfam" id="TIGR01356">
    <property type="entry name" value="aroA"/>
    <property type="match status" value="1"/>
</dbReference>
<dbReference type="PROSITE" id="PS00885">
    <property type="entry name" value="EPSP_SYNTHASE_2"/>
    <property type="match status" value="1"/>
</dbReference>
<feature type="binding site" evidence="9">
    <location>
        <position position="20"/>
    </location>
    <ligand>
        <name>3-phosphoshikimate</name>
        <dbReference type="ChEBI" id="CHEBI:145989"/>
    </ligand>
</feature>
<keyword evidence="4 9" id="KW-0963">Cytoplasm</keyword>
<comment type="pathway">
    <text evidence="2 9">Metabolic intermediate biosynthesis; chorismate biosynthesis; chorismate from D-erythrose 4-phosphate and phosphoenolpyruvate: step 6/7.</text>
</comment>
<feature type="binding site" evidence="9">
    <location>
        <position position="351"/>
    </location>
    <ligand>
        <name>phosphoenolpyruvate</name>
        <dbReference type="ChEBI" id="CHEBI:58702"/>
    </ligand>
</feature>
<feature type="binding site" evidence="9">
    <location>
        <position position="347"/>
    </location>
    <ligand>
        <name>3-phosphoshikimate</name>
        <dbReference type="ChEBI" id="CHEBI:145989"/>
    </ligand>
</feature>
<keyword evidence="5 9" id="KW-0028">Amino-acid biosynthesis</keyword>
<comment type="catalytic activity">
    <reaction evidence="8">
        <text>3-phosphoshikimate + phosphoenolpyruvate = 5-O-(1-carboxyvinyl)-3-phosphoshikimate + phosphate</text>
        <dbReference type="Rhea" id="RHEA:21256"/>
        <dbReference type="ChEBI" id="CHEBI:43474"/>
        <dbReference type="ChEBI" id="CHEBI:57701"/>
        <dbReference type="ChEBI" id="CHEBI:58702"/>
        <dbReference type="ChEBI" id="CHEBI:145989"/>
        <dbReference type="EC" id="2.5.1.19"/>
    </reaction>
    <physiologicalReaction direction="left-to-right" evidence="8">
        <dbReference type="Rhea" id="RHEA:21257"/>
    </physiologicalReaction>
</comment>
<dbReference type="InterPro" id="IPR023193">
    <property type="entry name" value="EPSP_synthase_CS"/>
</dbReference>
<dbReference type="GO" id="GO:0008652">
    <property type="term" value="P:amino acid biosynthetic process"/>
    <property type="evidence" value="ECO:0007669"/>
    <property type="project" value="UniProtKB-KW"/>
</dbReference>
<evidence type="ECO:0000256" key="8">
    <source>
        <dbReference type="ARBA" id="ARBA00044633"/>
    </source>
</evidence>
<dbReference type="SUPFAM" id="SSF55205">
    <property type="entry name" value="EPT/RTPC-like"/>
    <property type="match status" value="1"/>
</dbReference>
<dbReference type="FunFam" id="3.65.10.10:FF:000005">
    <property type="entry name" value="3-phosphoshikimate 1-carboxyvinyltransferase"/>
    <property type="match status" value="1"/>
</dbReference>
<evidence type="ECO:0000256" key="2">
    <source>
        <dbReference type="ARBA" id="ARBA00004811"/>
    </source>
</evidence>
<dbReference type="GO" id="GO:0005737">
    <property type="term" value="C:cytoplasm"/>
    <property type="evidence" value="ECO:0007669"/>
    <property type="project" value="UniProtKB-SubCell"/>
</dbReference>
<dbReference type="PANTHER" id="PTHR21090:SF5">
    <property type="entry name" value="PENTAFUNCTIONAL AROM POLYPEPTIDE"/>
    <property type="match status" value="1"/>
</dbReference>
<dbReference type="EC" id="2.5.1.19" evidence="9"/>
<dbReference type="HAMAP" id="MF_00210">
    <property type="entry name" value="EPSP_synth"/>
    <property type="match status" value="1"/>
</dbReference>
<feature type="binding site" evidence="9">
    <location>
        <position position="320"/>
    </location>
    <ligand>
        <name>3-phosphoshikimate</name>
        <dbReference type="ChEBI" id="CHEBI:145989"/>
    </ligand>
</feature>
<dbReference type="CDD" id="cd01556">
    <property type="entry name" value="EPSP_synthase"/>
    <property type="match status" value="1"/>
</dbReference>
<dbReference type="PANTHER" id="PTHR21090">
    <property type="entry name" value="AROM/DEHYDROQUINATE SYNTHASE"/>
    <property type="match status" value="1"/>
</dbReference>
<feature type="binding site" evidence="9">
    <location>
        <position position="167"/>
    </location>
    <ligand>
        <name>3-phosphoshikimate</name>
        <dbReference type="ChEBI" id="CHEBI:145989"/>
    </ligand>
</feature>
<name>A0A388TAN1_TERA1</name>
<dbReference type="PIRSF" id="PIRSF000505">
    <property type="entry name" value="EPSPS"/>
    <property type="match status" value="1"/>
</dbReference>
<feature type="binding site" evidence="9">
    <location>
        <position position="21"/>
    </location>
    <ligand>
        <name>3-phosphoshikimate</name>
        <dbReference type="ChEBI" id="CHEBI:145989"/>
    </ligand>
</feature>
<dbReference type="GO" id="GO:0009423">
    <property type="term" value="P:chorismate biosynthetic process"/>
    <property type="evidence" value="ECO:0007669"/>
    <property type="project" value="UniProtKB-UniRule"/>
</dbReference>
<dbReference type="InterPro" id="IPR036968">
    <property type="entry name" value="Enolpyruvate_Tfrase_sf"/>
</dbReference>
<evidence type="ECO:0000256" key="1">
    <source>
        <dbReference type="ARBA" id="ARBA00002174"/>
    </source>
</evidence>
<feature type="binding site" evidence="9">
    <location>
        <position position="25"/>
    </location>
    <ligand>
        <name>3-phosphoshikimate</name>
        <dbReference type="ChEBI" id="CHEBI:145989"/>
    </ligand>
</feature>
<comment type="caution">
    <text evidence="9">Lacks conserved residue(s) required for the propagation of feature annotation.</text>
</comment>
<dbReference type="FunFam" id="3.65.10.10:FF:000006">
    <property type="entry name" value="3-phosphoshikimate 1-carboxyvinyltransferase"/>
    <property type="match status" value="1"/>
</dbReference>
<organism evidence="11 12">
    <name type="scientific">Termititenax aidoneus</name>
    <dbReference type="NCBI Taxonomy" id="2218524"/>
    <lineage>
        <taxon>Bacteria</taxon>
        <taxon>Bacillati</taxon>
        <taxon>Candidatus Margulisiibacteriota</taxon>
        <taxon>Candidatus Termititenacia</taxon>
        <taxon>Candidatus Termititenacales</taxon>
        <taxon>Candidatus Termititenacaceae</taxon>
        <taxon>Candidatus Termititenax</taxon>
    </lineage>
</organism>
<feature type="binding site" evidence="9">
    <location>
        <position position="167"/>
    </location>
    <ligand>
        <name>phosphoenolpyruvate</name>
        <dbReference type="ChEBI" id="CHEBI:58702"/>
    </ligand>
</feature>
<evidence type="ECO:0000256" key="6">
    <source>
        <dbReference type="ARBA" id="ARBA00022679"/>
    </source>
</evidence>
<comment type="similarity">
    <text evidence="3 9">Belongs to the EPSP synthase family.</text>
</comment>
<evidence type="ECO:0000259" key="10">
    <source>
        <dbReference type="Pfam" id="PF00275"/>
    </source>
</evidence>
<accession>A0A388TAN1</accession>
<proteinExistence type="inferred from homology"/>
<feature type="binding site" evidence="9">
    <location>
        <position position="396"/>
    </location>
    <ligand>
        <name>phosphoenolpyruvate</name>
        <dbReference type="ChEBI" id="CHEBI:58702"/>
    </ligand>
</feature>
<dbReference type="GO" id="GO:0003866">
    <property type="term" value="F:3-phosphoshikimate 1-carboxyvinyltransferase activity"/>
    <property type="evidence" value="ECO:0007669"/>
    <property type="project" value="UniProtKB-UniRule"/>
</dbReference>
<dbReference type="AlphaFoldDB" id="A0A388TAN1"/>
<keyword evidence="7 9" id="KW-0057">Aromatic amino acid biosynthesis</keyword>
<dbReference type="Gene3D" id="3.65.10.10">
    <property type="entry name" value="Enolpyruvate transferase domain"/>
    <property type="match status" value="2"/>
</dbReference>
<gene>
    <name evidence="9 11" type="primary">aroA</name>
    <name evidence="11" type="ORF">NO1_1088</name>
</gene>
<dbReference type="InterPro" id="IPR006264">
    <property type="entry name" value="EPSP_synthase"/>
</dbReference>
<dbReference type="GO" id="GO:0009073">
    <property type="term" value="P:aromatic amino acid family biosynthetic process"/>
    <property type="evidence" value="ECO:0007669"/>
    <property type="project" value="UniProtKB-KW"/>
</dbReference>
<evidence type="ECO:0000313" key="12">
    <source>
        <dbReference type="Proteomes" id="UP000269352"/>
    </source>
</evidence>
<evidence type="ECO:0000256" key="7">
    <source>
        <dbReference type="ARBA" id="ARBA00023141"/>
    </source>
</evidence>
<protein>
    <recommendedName>
        <fullName evidence="9">3-phosphoshikimate 1-carboxyvinyltransferase</fullName>
        <ecNumber evidence="9">2.5.1.19</ecNumber>
    </recommendedName>
    <alternativeName>
        <fullName evidence="9">5-enolpyruvylshikimate-3-phosphate synthase</fullName>
        <shortName evidence="9">EPSP synthase</shortName>
        <shortName evidence="9">EPSPS</shortName>
    </alternativeName>
</protein>
<evidence type="ECO:0000313" key="11">
    <source>
        <dbReference type="EMBL" id="GBR73797.1"/>
    </source>
</evidence>
<dbReference type="Pfam" id="PF00275">
    <property type="entry name" value="EPSP_synthase"/>
    <property type="match status" value="1"/>
</dbReference>
<evidence type="ECO:0000256" key="9">
    <source>
        <dbReference type="HAMAP-Rule" id="MF_00210"/>
    </source>
</evidence>
<comment type="subcellular location">
    <subcellularLocation>
        <location evidence="9">Cytoplasm</location>
    </subcellularLocation>
</comment>
<evidence type="ECO:0000256" key="3">
    <source>
        <dbReference type="ARBA" id="ARBA00009948"/>
    </source>
</evidence>
<evidence type="ECO:0000256" key="5">
    <source>
        <dbReference type="ARBA" id="ARBA00022605"/>
    </source>
</evidence>
<feature type="domain" description="Enolpyruvate transferase" evidence="10">
    <location>
        <begin position="8"/>
        <end position="428"/>
    </location>
</feature>
<dbReference type="UniPathway" id="UPA00053">
    <property type="reaction ID" value="UER00089"/>
</dbReference>
<feature type="active site" description="Proton acceptor" evidence="9">
    <location>
        <position position="320"/>
    </location>
</feature>
<dbReference type="EMBL" id="BGZN01000020">
    <property type="protein sequence ID" value="GBR73797.1"/>
    <property type="molecule type" value="Genomic_DNA"/>
</dbReference>
<comment type="function">
    <text evidence="1 9">Catalyzes the transfer of the enolpyruvyl moiety of phosphoenolpyruvate (PEP) to the 5-hydroxyl of shikimate-3-phosphate (S3P) to produce enolpyruvyl shikimate-3-phosphate and inorganic phosphate.</text>
</comment>
<evidence type="ECO:0000256" key="4">
    <source>
        <dbReference type="ARBA" id="ARBA00022490"/>
    </source>
</evidence>
<feature type="binding site" evidence="9">
    <location>
        <position position="20"/>
    </location>
    <ligand>
        <name>phosphoenolpyruvate</name>
        <dbReference type="ChEBI" id="CHEBI:58702"/>
    </ligand>
</feature>
<sequence length="436" mass="46888">MKITGAKKGLRGALMMPGDKSISHRAVILAALADGKTEISGFLRGQDCLHTLKIFKMLGVEYRDKKDKLLIKGRGLKGLRKPDGQMDVGNSGTAFRLLAGVLAGQDFTAKLTGDESIQKRPMGRVIEPLHRMGAEFNGDKAPLVIVNNKNTKQLVGIAYESPLASAQVKSAILLAGLYARGETSVTEPALSRDHTERMFKTFGVRLRTAALPSGKHKVILPNGKHKLKGGLKIKIPGDFSAAAFFIVAALIVPGSKLLLKNVGVNPTRIGLLDVLKKMGAKIIWQNKKMLSGEPVADLQIVHSPLKAVEIGGELLLRMIDEAPIFAVAAALAKGRTVVKNAEELRVKESDRIKTVVEMLKGFGVSAAETSDGFVIDGNPELQIAAPLKINSHYDHRIAMSAAVFGLLNQKETTITDDKCIETSFPGFAALLQKAAR</sequence>
<comment type="subunit">
    <text evidence="9">Monomer.</text>
</comment>
<feature type="binding site" evidence="9">
    <location>
        <position position="165"/>
    </location>
    <ligand>
        <name>3-phosphoshikimate</name>
        <dbReference type="ChEBI" id="CHEBI:145989"/>
    </ligand>
</feature>
<reference evidence="11 12" key="1">
    <citation type="journal article" date="2019" name="ISME J.">
        <title>Genome analyses of uncultured TG2/ZB3 bacteria in 'Margulisbacteria' specifically attached to ectosymbiotic spirochetes of protists in the termite gut.</title>
        <authorList>
            <person name="Utami Y.D."/>
            <person name="Kuwahara H."/>
            <person name="Igai K."/>
            <person name="Murakami T."/>
            <person name="Sugaya K."/>
            <person name="Morikawa T."/>
            <person name="Nagura Y."/>
            <person name="Yuki M."/>
            <person name="Deevong P."/>
            <person name="Inoue T."/>
            <person name="Kihara K."/>
            <person name="Lo N."/>
            <person name="Yamada A."/>
            <person name="Ohkuma M."/>
            <person name="Hongoh Y."/>
        </authorList>
    </citation>
    <scope>NUCLEOTIDE SEQUENCE [LARGE SCALE GENOMIC DNA]</scope>
    <source>
        <strain evidence="11">NkOx7-01</strain>
    </source>
</reference>
<keyword evidence="6 9" id="KW-0808">Transferase</keyword>
<keyword evidence="12" id="KW-1185">Reference proteome</keyword>
<feature type="binding site" evidence="9">
    <location>
        <position position="120"/>
    </location>
    <ligand>
        <name>phosphoenolpyruvate</name>
        <dbReference type="ChEBI" id="CHEBI:58702"/>
    </ligand>
</feature>
<dbReference type="Proteomes" id="UP000269352">
    <property type="component" value="Unassembled WGS sequence"/>
</dbReference>
<feature type="binding site" evidence="9">
    <location>
        <position position="92"/>
    </location>
    <ligand>
        <name>phosphoenolpyruvate</name>
        <dbReference type="ChEBI" id="CHEBI:58702"/>
    </ligand>
</feature>
<dbReference type="InterPro" id="IPR001986">
    <property type="entry name" value="Enolpyruvate_Tfrase_dom"/>
</dbReference>